<reference evidence="2 3" key="1">
    <citation type="submission" date="2023-01" db="EMBL/GenBank/DDBJ databases">
        <title>Analysis of 21 Apiospora genomes using comparative genomics revels a genus with tremendous synthesis potential of carbohydrate active enzymes and secondary metabolites.</title>
        <authorList>
            <person name="Sorensen T."/>
        </authorList>
    </citation>
    <scope>NUCLEOTIDE SEQUENCE [LARGE SCALE GENOMIC DNA]</scope>
    <source>
        <strain evidence="2 3">CBS 135458</strain>
    </source>
</reference>
<dbReference type="RefSeq" id="XP_066711572.1">
    <property type="nucleotide sequence ID" value="XM_066862462.1"/>
</dbReference>
<proteinExistence type="predicted"/>
<evidence type="ECO:0000313" key="3">
    <source>
        <dbReference type="Proteomes" id="UP001480595"/>
    </source>
</evidence>
<name>A0ABR1TUD0_9PEZI</name>
<feature type="region of interest" description="Disordered" evidence="1">
    <location>
        <begin position="721"/>
        <end position="745"/>
    </location>
</feature>
<evidence type="ECO:0000256" key="1">
    <source>
        <dbReference type="SAM" id="MobiDB-lite"/>
    </source>
</evidence>
<protein>
    <submittedName>
        <fullName evidence="2">Uncharacterized protein</fullName>
    </submittedName>
</protein>
<organism evidence="2 3">
    <name type="scientific">Apiospora phragmitis</name>
    <dbReference type="NCBI Taxonomy" id="2905665"/>
    <lineage>
        <taxon>Eukaryota</taxon>
        <taxon>Fungi</taxon>
        <taxon>Dikarya</taxon>
        <taxon>Ascomycota</taxon>
        <taxon>Pezizomycotina</taxon>
        <taxon>Sordariomycetes</taxon>
        <taxon>Xylariomycetidae</taxon>
        <taxon>Amphisphaeriales</taxon>
        <taxon>Apiosporaceae</taxon>
        <taxon>Apiospora</taxon>
    </lineage>
</organism>
<dbReference type="EMBL" id="JAQQWL010000011">
    <property type="protein sequence ID" value="KAK8049323.1"/>
    <property type="molecule type" value="Genomic_DNA"/>
</dbReference>
<sequence>MAGQSSEESIMTLDSIHRYYTIHTNLRSTYGTQWEPWEAFRELVQNWRDGIIRSFDLNEIDFTVIREQKSQNEIIYKVPVRPNTQSAQYLGYLRFSGNMQGGRVELVNRKATIQPSNFDLGGTTKQKDSGQAGEHGDGLKVALLVLMRAPHKHSICFNTGGFHYDIVMEARSSKPDLQEGLIPVAATPQDDIKFIIGLGNSVTVQDFNNWAKAALFLQQIENDGIISTPGGDLITSATLRGNIYLKGLLLKSSRSSHGPVQDSASITGKPLRFGYNFADGSTNRDRQSLAGAKDEARAIFSIWADVLPKNPNLIGEMHEMLNSRSPDYADVSQARYFLCTEITNQLKIYLFLEVLREALDCQLARTIRSLGREPHFLEENYWDILHSRRLVRTAEEEKRSRFLNQKEQTIPNFSFSKDVHWYLSACLRSCTQTEKTRLMCVEGVGLDLTTMWEEAEDLVRITKSWFLHEQVVAKLGVAGAPDAPILFLTVKQLFRSIIHQLAEGRFGPRVADDCPRSWYKERAVIQTEQRLHDCIQLKKSLSISMPGPSHEPKLRVTCGPGASWKPSIDFLHVEVHQVSTCAHLKDILLAGEYSPVEKRCILNRKMERPPQAPVCGSFGCYYKPGDGEVTFSALKEDEQCFAVIYNSSEPSSFIVVSENTTAMPRATTPPPPPTPVVRKRTYTLGKGLDNINIMTPRKWYKASNAKSQEAVVGIPLVNAPKASAKKTPVKRSAPQSPTAKRVRSS</sequence>
<dbReference type="GeneID" id="92095525"/>
<evidence type="ECO:0000313" key="2">
    <source>
        <dbReference type="EMBL" id="KAK8049323.1"/>
    </source>
</evidence>
<dbReference type="Proteomes" id="UP001480595">
    <property type="component" value="Unassembled WGS sequence"/>
</dbReference>
<accession>A0ABR1TUD0</accession>
<gene>
    <name evidence="2" type="ORF">PG994_011053</name>
</gene>
<comment type="caution">
    <text evidence="2">The sequence shown here is derived from an EMBL/GenBank/DDBJ whole genome shotgun (WGS) entry which is preliminary data.</text>
</comment>
<keyword evidence="3" id="KW-1185">Reference proteome</keyword>